<dbReference type="AlphaFoldDB" id="A0A922I4S7"/>
<evidence type="ECO:0000313" key="20">
    <source>
        <dbReference type="Proteomes" id="UP000790347"/>
    </source>
</evidence>
<evidence type="ECO:0000256" key="15">
    <source>
        <dbReference type="ARBA" id="ARBA00023166"/>
    </source>
</evidence>
<dbReference type="InterPro" id="IPR005919">
    <property type="entry name" value="Pmev_kin_anim"/>
</dbReference>
<evidence type="ECO:0000256" key="13">
    <source>
        <dbReference type="ARBA" id="ARBA00023011"/>
    </source>
</evidence>
<accession>A0A922I4S7</accession>
<name>A0A922I4S7_DERFA</name>
<evidence type="ECO:0000313" key="18">
    <source>
        <dbReference type="EMBL" id="KAH7645000.1"/>
    </source>
</evidence>
<protein>
    <recommendedName>
        <fullName evidence="17">Phosphomevalonate kinase</fullName>
        <ecNumber evidence="3">2.7.4.2</ecNumber>
    </recommendedName>
</protein>
<dbReference type="EMBL" id="ASGP02000002">
    <property type="protein sequence ID" value="KAH9520740.1"/>
    <property type="molecule type" value="Genomic_DNA"/>
</dbReference>
<evidence type="ECO:0000313" key="19">
    <source>
        <dbReference type="EMBL" id="KAH9520740.1"/>
    </source>
</evidence>
<dbReference type="GO" id="GO:0004631">
    <property type="term" value="F:phosphomevalonate kinase activity"/>
    <property type="evidence" value="ECO:0007669"/>
    <property type="project" value="UniProtKB-EC"/>
</dbReference>
<dbReference type="GO" id="GO:0019287">
    <property type="term" value="P:isopentenyl diphosphate biosynthetic process, mevalonate pathway"/>
    <property type="evidence" value="ECO:0007669"/>
    <property type="project" value="TreeGrafter"/>
</dbReference>
<dbReference type="Pfam" id="PF04275">
    <property type="entry name" value="P-mevalo_kinase"/>
    <property type="match status" value="1"/>
</dbReference>
<evidence type="ECO:0000256" key="2">
    <source>
        <dbReference type="ARBA" id="ARBA00005017"/>
    </source>
</evidence>
<evidence type="ECO:0000256" key="16">
    <source>
        <dbReference type="ARBA" id="ARBA00023221"/>
    </source>
</evidence>
<proteinExistence type="predicted"/>
<dbReference type="EMBL" id="SDOV01000001">
    <property type="protein sequence ID" value="KAH7645000.1"/>
    <property type="molecule type" value="Genomic_DNA"/>
</dbReference>
<dbReference type="Gene3D" id="3.40.50.300">
    <property type="entry name" value="P-loop containing nucleotide triphosphate hydrolases"/>
    <property type="match status" value="1"/>
</dbReference>
<evidence type="ECO:0000256" key="8">
    <source>
        <dbReference type="ARBA" id="ARBA00022741"/>
    </source>
</evidence>
<keyword evidence="16" id="KW-0753">Steroid metabolism</keyword>
<keyword evidence="13" id="KW-0756">Sterol biosynthesis</keyword>
<evidence type="ECO:0000256" key="14">
    <source>
        <dbReference type="ARBA" id="ARBA00023098"/>
    </source>
</evidence>
<dbReference type="EC" id="2.7.4.2" evidence="3"/>
<evidence type="ECO:0000256" key="12">
    <source>
        <dbReference type="ARBA" id="ARBA00022955"/>
    </source>
</evidence>
<reference evidence="18" key="2">
    <citation type="submission" date="2020-06" db="EMBL/GenBank/DDBJ databases">
        <authorList>
            <person name="Ji K."/>
            <person name="Li J."/>
        </authorList>
    </citation>
    <scope>NUCLEOTIDE SEQUENCE</scope>
    <source>
        <strain evidence="18">JKM2019</strain>
        <tissue evidence="18">Whole body</tissue>
    </source>
</reference>
<dbReference type="GO" id="GO:0006695">
    <property type="term" value="P:cholesterol biosynthetic process"/>
    <property type="evidence" value="ECO:0007669"/>
    <property type="project" value="UniProtKB-KW"/>
</dbReference>
<organism evidence="19 20">
    <name type="scientific">Dermatophagoides farinae</name>
    <name type="common">American house dust mite</name>
    <dbReference type="NCBI Taxonomy" id="6954"/>
    <lineage>
        <taxon>Eukaryota</taxon>
        <taxon>Metazoa</taxon>
        <taxon>Ecdysozoa</taxon>
        <taxon>Arthropoda</taxon>
        <taxon>Chelicerata</taxon>
        <taxon>Arachnida</taxon>
        <taxon>Acari</taxon>
        <taxon>Acariformes</taxon>
        <taxon>Sarcoptiformes</taxon>
        <taxon>Astigmata</taxon>
        <taxon>Psoroptidia</taxon>
        <taxon>Analgoidea</taxon>
        <taxon>Pyroglyphidae</taxon>
        <taxon>Dermatophagoidinae</taxon>
        <taxon>Dermatophagoides</taxon>
    </lineage>
</organism>
<keyword evidence="5" id="KW-0444">Lipid biosynthesis</keyword>
<dbReference type="PANTHER" id="PTHR13101:SF1">
    <property type="entry name" value="PHOSPHOMEVALONATE KINASE"/>
    <property type="match status" value="1"/>
</dbReference>
<evidence type="ECO:0000256" key="9">
    <source>
        <dbReference type="ARBA" id="ARBA00022777"/>
    </source>
</evidence>
<comment type="caution">
    <text evidence="19">The sequence shown here is derived from an EMBL/GenBank/DDBJ whole genome shotgun (WGS) entry which is preliminary data.</text>
</comment>
<dbReference type="PANTHER" id="PTHR13101">
    <property type="entry name" value="PHOSPHOMEVALONATE KINASE"/>
    <property type="match status" value="1"/>
</dbReference>
<dbReference type="Proteomes" id="UP000790347">
    <property type="component" value="Unassembled WGS sequence"/>
</dbReference>
<dbReference type="GO" id="GO:0005829">
    <property type="term" value="C:cytosol"/>
    <property type="evidence" value="ECO:0007669"/>
    <property type="project" value="UniProtKB-SubCell"/>
</dbReference>
<evidence type="ECO:0000256" key="3">
    <source>
        <dbReference type="ARBA" id="ARBA00012958"/>
    </source>
</evidence>
<keyword evidence="7" id="KW-0808">Transferase</keyword>
<evidence type="ECO:0000256" key="1">
    <source>
        <dbReference type="ARBA" id="ARBA00004514"/>
    </source>
</evidence>
<reference evidence="19" key="4">
    <citation type="journal article" date="2022" name="Res Sq">
        <title>Comparative Genomics Reveals Insights into the Divergent Evolution of Astigmatic Mites and Household Pest Adaptations.</title>
        <authorList>
            <person name="Xiong Q."/>
            <person name="Wan A.T.-Y."/>
            <person name="Liu X.-Y."/>
            <person name="Fung C.S.-H."/>
            <person name="Xiao X."/>
            <person name="Malainual N."/>
            <person name="Hou J."/>
            <person name="Wang L."/>
            <person name="Wang M."/>
            <person name="Yang K."/>
            <person name="Cui Y."/>
            <person name="Leung E."/>
            <person name="Nong W."/>
            <person name="Shin S.-K."/>
            <person name="Au S."/>
            <person name="Jeong K.Y."/>
            <person name="Chew F.T."/>
            <person name="Hui J."/>
            <person name="Leung T.F."/>
            <person name="Tungtrongchitr A."/>
            <person name="Zhong N."/>
            <person name="Liu Z."/>
            <person name="Tsui S."/>
        </authorList>
    </citation>
    <scope>NUCLEOTIDE SEQUENCE</scope>
    <source>
        <strain evidence="19">Derf</strain>
        <tissue evidence="19">Whole organism</tissue>
    </source>
</reference>
<evidence type="ECO:0000256" key="5">
    <source>
        <dbReference type="ARBA" id="ARBA00022516"/>
    </source>
</evidence>
<reference evidence="19" key="1">
    <citation type="submission" date="2013-05" db="EMBL/GenBank/DDBJ databases">
        <authorList>
            <person name="Yim A.K.Y."/>
            <person name="Chan T.F."/>
            <person name="Ji K.M."/>
            <person name="Liu X.Y."/>
            <person name="Zhou J.W."/>
            <person name="Li R.Q."/>
            <person name="Yang K.Y."/>
            <person name="Li J."/>
            <person name="Li M."/>
            <person name="Law P.T.W."/>
            <person name="Wu Y.L."/>
            <person name="Cai Z.L."/>
            <person name="Qin H."/>
            <person name="Bao Y."/>
            <person name="Leung R.K.K."/>
            <person name="Ng P.K.S."/>
            <person name="Zou J."/>
            <person name="Zhong X.J."/>
            <person name="Ran P.X."/>
            <person name="Zhong N.S."/>
            <person name="Liu Z.G."/>
            <person name="Tsui S.K.W."/>
        </authorList>
    </citation>
    <scope>NUCLEOTIDE SEQUENCE</scope>
    <source>
        <strain evidence="19">Derf</strain>
        <tissue evidence="19">Whole organism</tissue>
    </source>
</reference>
<keyword evidence="14" id="KW-0443">Lipid metabolism</keyword>
<comment type="pathway">
    <text evidence="2">Isoprenoid biosynthesis; isopentenyl diphosphate biosynthesis via mevalonate pathway; isopentenyl diphosphate from (R)-mevalonate: step 2/3.</text>
</comment>
<dbReference type="GO" id="GO:0005524">
    <property type="term" value="F:ATP binding"/>
    <property type="evidence" value="ECO:0007669"/>
    <property type="project" value="UniProtKB-KW"/>
</dbReference>
<keyword evidence="9 18" id="KW-0418">Kinase</keyword>
<evidence type="ECO:0000256" key="11">
    <source>
        <dbReference type="ARBA" id="ARBA00022840"/>
    </source>
</evidence>
<keyword evidence="8" id="KW-0547">Nucleotide-binding</keyword>
<dbReference type="OrthoDB" id="2401875at2759"/>
<evidence type="ECO:0000256" key="17">
    <source>
        <dbReference type="ARBA" id="ARBA00034549"/>
    </source>
</evidence>
<keyword evidence="15" id="KW-1207">Sterol metabolism</keyword>
<keyword evidence="12" id="KW-0752">Steroid biosynthesis</keyword>
<dbReference type="InterPro" id="IPR027417">
    <property type="entry name" value="P-loop_NTPase"/>
</dbReference>
<reference evidence="18" key="3">
    <citation type="journal article" date="2021" name="World Allergy Organ. J.">
        <title>Chromosome-level assembly of Dermatophagoides farinae genome and transcriptome reveals two novel allergens Der f 37 and Der f 39.</title>
        <authorList>
            <person name="Chen J."/>
            <person name="Cai Z."/>
            <person name="Fan D."/>
            <person name="Hu J."/>
            <person name="Hou Y."/>
            <person name="He Y."/>
            <person name="Zhang Z."/>
            <person name="Zhao Z."/>
            <person name="Gao P."/>
            <person name="Hu W."/>
            <person name="Sun J."/>
            <person name="Li J."/>
            <person name="Ji K."/>
        </authorList>
    </citation>
    <scope>NUCLEOTIDE SEQUENCE</scope>
    <source>
        <strain evidence="18">JKM2019</strain>
    </source>
</reference>
<keyword evidence="6" id="KW-0153">Cholesterol metabolism</keyword>
<evidence type="ECO:0000256" key="7">
    <source>
        <dbReference type="ARBA" id="ARBA00022679"/>
    </source>
</evidence>
<evidence type="ECO:0000256" key="10">
    <source>
        <dbReference type="ARBA" id="ARBA00022778"/>
    </source>
</evidence>
<keyword evidence="4" id="KW-0963">Cytoplasm</keyword>
<dbReference type="Proteomes" id="UP000828236">
    <property type="component" value="Unassembled WGS sequence"/>
</dbReference>
<sequence length="225" mass="26598">MSSSFELDLDTIRMESIHAIKELKKPKLVLILSGKRKSGKDYVEQLLIERYPDQILSFRISAPIKCEYARRNGLNYEELLTSSQYKESFRKQMVEWSESVRQYDPHHFLRIAILDSYRQNNGHKKPIWILNDARRPTDLRYFQSDENEINLDNNCKQLTIRIRSDDSIRIDRGWKFTIGIDDQTTECGLDEYQQWNYRIDNNGGKDELLKELSPILSEIDMVISS</sequence>
<evidence type="ECO:0000256" key="4">
    <source>
        <dbReference type="ARBA" id="ARBA00022490"/>
    </source>
</evidence>
<keyword evidence="11" id="KW-0067">ATP-binding</keyword>
<keyword evidence="20" id="KW-1185">Reference proteome</keyword>
<gene>
    <name evidence="19" type="ORF">DERF_004432</name>
    <name evidence="18" type="ORF">HUG17_0538</name>
</gene>
<keyword evidence="10" id="KW-0152">Cholesterol biosynthesis</keyword>
<evidence type="ECO:0000256" key="6">
    <source>
        <dbReference type="ARBA" id="ARBA00022548"/>
    </source>
</evidence>
<comment type="subcellular location">
    <subcellularLocation>
        <location evidence="1">Cytoplasm</location>
        <location evidence="1">Cytosol</location>
    </subcellularLocation>
</comment>